<dbReference type="EMBL" id="JAWRVI010000021">
    <property type="protein sequence ID" value="KAK4089012.1"/>
    <property type="molecule type" value="Genomic_DNA"/>
</dbReference>
<organism evidence="1 2">
    <name type="scientific">Purpureocillium lilacinum</name>
    <name type="common">Paecilomyces lilacinus</name>
    <dbReference type="NCBI Taxonomy" id="33203"/>
    <lineage>
        <taxon>Eukaryota</taxon>
        <taxon>Fungi</taxon>
        <taxon>Dikarya</taxon>
        <taxon>Ascomycota</taxon>
        <taxon>Pezizomycotina</taxon>
        <taxon>Sordariomycetes</taxon>
        <taxon>Hypocreomycetidae</taxon>
        <taxon>Hypocreales</taxon>
        <taxon>Ophiocordycipitaceae</taxon>
        <taxon>Purpureocillium</taxon>
    </lineage>
</organism>
<sequence>MRKTSMASGQKGMRLCGRFKRCRESDQLKMGVTKLTRWWLNARFPLWDVARVSPAECRRPTHTKPPAEETAFKVGRFHAGSRHLYAPLGLSLSPLVAMGSSGDFIPVIAAASARDEPLRRHLVMKSDGGARLPDMASGAS</sequence>
<name>A0ABR0BY66_PURLI</name>
<proteinExistence type="predicted"/>
<evidence type="ECO:0000313" key="2">
    <source>
        <dbReference type="Proteomes" id="UP001287286"/>
    </source>
</evidence>
<accession>A0ABR0BY66</accession>
<evidence type="ECO:0000313" key="1">
    <source>
        <dbReference type="EMBL" id="KAK4089012.1"/>
    </source>
</evidence>
<protein>
    <submittedName>
        <fullName evidence="1">Uncharacterized protein</fullName>
    </submittedName>
</protein>
<reference evidence="1 2" key="1">
    <citation type="journal article" date="2024" name="Microbiol. Resour. Announc.">
        <title>Genome annotations for the ascomycete fungi Trichoderma harzianum, Trichoderma aggressivum, and Purpureocillium lilacinum.</title>
        <authorList>
            <person name="Beijen E.P.W."/>
            <person name="Ohm R.A."/>
        </authorList>
    </citation>
    <scope>NUCLEOTIDE SEQUENCE [LARGE SCALE GENOMIC DNA]</scope>
    <source>
        <strain evidence="1 2">CBS 150709</strain>
    </source>
</reference>
<dbReference type="Proteomes" id="UP001287286">
    <property type="component" value="Unassembled WGS sequence"/>
</dbReference>
<comment type="caution">
    <text evidence="1">The sequence shown here is derived from an EMBL/GenBank/DDBJ whole genome shotgun (WGS) entry which is preliminary data.</text>
</comment>
<gene>
    <name evidence="1" type="ORF">Purlil1_6445</name>
</gene>
<keyword evidence="2" id="KW-1185">Reference proteome</keyword>